<keyword evidence="2" id="KW-1185">Reference proteome</keyword>
<dbReference type="EMBL" id="JAPWTK010000036">
    <property type="protein sequence ID" value="KAJ8955721.1"/>
    <property type="molecule type" value="Genomic_DNA"/>
</dbReference>
<evidence type="ECO:0000313" key="1">
    <source>
        <dbReference type="EMBL" id="KAJ8955721.1"/>
    </source>
</evidence>
<protein>
    <submittedName>
        <fullName evidence="1">Uncharacterized protein</fullName>
    </submittedName>
</protein>
<accession>A0AAV8YVQ4</accession>
<sequence length="72" mass="8228">MSIDGQRNKILQTLRGHTSDVTSCDFAPNFTLVTGSIERSNTKRINSEWFENGEISSWFEDRTARGYFVTHA</sequence>
<organism evidence="1 2">
    <name type="scientific">Aromia moschata</name>
    <dbReference type="NCBI Taxonomy" id="1265417"/>
    <lineage>
        <taxon>Eukaryota</taxon>
        <taxon>Metazoa</taxon>
        <taxon>Ecdysozoa</taxon>
        <taxon>Arthropoda</taxon>
        <taxon>Hexapoda</taxon>
        <taxon>Insecta</taxon>
        <taxon>Pterygota</taxon>
        <taxon>Neoptera</taxon>
        <taxon>Endopterygota</taxon>
        <taxon>Coleoptera</taxon>
        <taxon>Polyphaga</taxon>
        <taxon>Cucujiformia</taxon>
        <taxon>Chrysomeloidea</taxon>
        <taxon>Cerambycidae</taxon>
        <taxon>Cerambycinae</taxon>
        <taxon>Callichromatini</taxon>
        <taxon>Aromia</taxon>
    </lineage>
</organism>
<dbReference type="InterPro" id="IPR015943">
    <property type="entry name" value="WD40/YVTN_repeat-like_dom_sf"/>
</dbReference>
<name>A0AAV8YVQ4_9CUCU</name>
<dbReference type="Proteomes" id="UP001162162">
    <property type="component" value="Unassembled WGS sequence"/>
</dbReference>
<proteinExistence type="predicted"/>
<dbReference type="InterPro" id="IPR036322">
    <property type="entry name" value="WD40_repeat_dom_sf"/>
</dbReference>
<dbReference type="Gene3D" id="2.130.10.10">
    <property type="entry name" value="YVTN repeat-like/Quinoprotein amine dehydrogenase"/>
    <property type="match status" value="1"/>
</dbReference>
<evidence type="ECO:0000313" key="2">
    <source>
        <dbReference type="Proteomes" id="UP001162162"/>
    </source>
</evidence>
<gene>
    <name evidence="1" type="ORF">NQ318_008593</name>
</gene>
<dbReference type="AlphaFoldDB" id="A0AAV8YVQ4"/>
<dbReference type="SUPFAM" id="SSF50978">
    <property type="entry name" value="WD40 repeat-like"/>
    <property type="match status" value="1"/>
</dbReference>
<reference evidence="1" key="1">
    <citation type="journal article" date="2023" name="Insect Mol. Biol.">
        <title>Genome sequencing provides insights into the evolution of gene families encoding plant cell wall-degrading enzymes in longhorned beetles.</title>
        <authorList>
            <person name="Shin N.R."/>
            <person name="Okamura Y."/>
            <person name="Kirsch R."/>
            <person name="Pauchet Y."/>
        </authorList>
    </citation>
    <scope>NUCLEOTIDE SEQUENCE</scope>
    <source>
        <strain evidence="1">AMC_N1</strain>
    </source>
</reference>
<comment type="caution">
    <text evidence="1">The sequence shown here is derived from an EMBL/GenBank/DDBJ whole genome shotgun (WGS) entry which is preliminary data.</text>
</comment>